<evidence type="ECO:0000313" key="2">
    <source>
        <dbReference type="EMBL" id="CCB46915.1"/>
    </source>
</evidence>
<dbReference type="InParanoid" id="F6H473"/>
<dbReference type="AlphaFoldDB" id="F6H473"/>
<dbReference type="PaxDb" id="29760-VIT_14s0068g00060.t01"/>
<sequence length="121" mass="12705">MTTTSRARIMQLKEDLTLIQQGSHTVFEFHHAIKATTSTPTAVATPCPTSFSPSPVPPVCMVPSDDISVTPIALDATTTLTLSPTPGMASSSSTSNPSFFEPPLPITPAPPTCTHPMVTRA</sequence>
<dbReference type="Proteomes" id="UP000009183">
    <property type="component" value="Chromosome 14"/>
</dbReference>
<proteinExistence type="predicted"/>
<evidence type="ECO:0000313" key="3">
    <source>
        <dbReference type="Proteomes" id="UP000009183"/>
    </source>
</evidence>
<dbReference type="EMBL" id="FN595232">
    <property type="protein sequence ID" value="CCB46915.1"/>
    <property type="molecule type" value="Genomic_DNA"/>
</dbReference>
<name>F6H473_VITVI</name>
<reference evidence="3" key="1">
    <citation type="journal article" date="2007" name="Nature">
        <title>The grapevine genome sequence suggests ancestral hexaploidization in major angiosperm phyla.</title>
        <authorList>
            <consortium name="The French-Italian Public Consortium for Grapevine Genome Characterization."/>
            <person name="Jaillon O."/>
            <person name="Aury J.-M."/>
            <person name="Noel B."/>
            <person name="Policriti A."/>
            <person name="Clepet C."/>
            <person name="Casagrande A."/>
            <person name="Choisne N."/>
            <person name="Aubourg S."/>
            <person name="Vitulo N."/>
            <person name="Jubin C."/>
            <person name="Vezzi A."/>
            <person name="Legeai F."/>
            <person name="Hugueney P."/>
            <person name="Dasilva C."/>
            <person name="Horner D."/>
            <person name="Mica E."/>
            <person name="Jublot D."/>
            <person name="Poulain J."/>
            <person name="Bruyere C."/>
            <person name="Billault A."/>
            <person name="Segurens B."/>
            <person name="Gouyvenoux M."/>
            <person name="Ugarte E."/>
            <person name="Cattonaro F."/>
            <person name="Anthouard V."/>
            <person name="Vico V."/>
            <person name="Del Fabbro C."/>
            <person name="Alaux M."/>
            <person name="Di Gaspero G."/>
            <person name="Dumas V."/>
            <person name="Felice N."/>
            <person name="Paillard S."/>
            <person name="Juman I."/>
            <person name="Moroldo M."/>
            <person name="Scalabrin S."/>
            <person name="Canaguier A."/>
            <person name="Le Clainche I."/>
            <person name="Malacrida G."/>
            <person name="Durand E."/>
            <person name="Pesole G."/>
            <person name="Laucou V."/>
            <person name="Chatelet P."/>
            <person name="Merdinoglu D."/>
            <person name="Delledonne M."/>
            <person name="Pezzotti M."/>
            <person name="Lecharny A."/>
            <person name="Scarpelli C."/>
            <person name="Artiguenave F."/>
            <person name="Pe M.E."/>
            <person name="Valle G."/>
            <person name="Morgante M."/>
            <person name="Caboche M."/>
            <person name="Adam-Blondon A.-F."/>
            <person name="Weissenbach J."/>
            <person name="Quetier F."/>
            <person name="Wincker P."/>
        </authorList>
    </citation>
    <scope>NUCLEOTIDE SEQUENCE [LARGE SCALE GENOMIC DNA]</scope>
    <source>
        <strain evidence="3">cv. Pinot noir / PN40024</strain>
    </source>
</reference>
<evidence type="ECO:0000256" key="1">
    <source>
        <dbReference type="SAM" id="MobiDB-lite"/>
    </source>
</evidence>
<dbReference type="HOGENOM" id="CLU_2042314_0_0_1"/>
<feature type="compositionally biased region" description="Pro residues" evidence="1">
    <location>
        <begin position="100"/>
        <end position="113"/>
    </location>
</feature>
<feature type="region of interest" description="Disordered" evidence="1">
    <location>
        <begin position="83"/>
        <end position="121"/>
    </location>
</feature>
<accession>F6H473</accession>
<keyword evidence="3" id="KW-1185">Reference proteome</keyword>
<gene>
    <name evidence="2" type="ordered locus">VIT_14s0068g00060</name>
</gene>
<organism evidence="2 3">
    <name type="scientific">Vitis vinifera</name>
    <name type="common">Grape</name>
    <dbReference type="NCBI Taxonomy" id="29760"/>
    <lineage>
        <taxon>Eukaryota</taxon>
        <taxon>Viridiplantae</taxon>
        <taxon>Streptophyta</taxon>
        <taxon>Embryophyta</taxon>
        <taxon>Tracheophyta</taxon>
        <taxon>Spermatophyta</taxon>
        <taxon>Magnoliopsida</taxon>
        <taxon>eudicotyledons</taxon>
        <taxon>Gunneridae</taxon>
        <taxon>Pentapetalae</taxon>
        <taxon>rosids</taxon>
        <taxon>Vitales</taxon>
        <taxon>Vitaceae</taxon>
        <taxon>Viteae</taxon>
        <taxon>Vitis</taxon>
    </lineage>
</organism>
<protein>
    <submittedName>
        <fullName evidence="2">Uncharacterized protein</fullName>
    </submittedName>
</protein>
<feature type="compositionally biased region" description="Low complexity" evidence="1">
    <location>
        <begin position="83"/>
        <end position="99"/>
    </location>
</feature>